<dbReference type="InterPro" id="IPR029058">
    <property type="entry name" value="AB_hydrolase_fold"/>
</dbReference>
<feature type="domain" description="AB hydrolase-1" evidence="4">
    <location>
        <begin position="63"/>
        <end position="155"/>
    </location>
</feature>
<protein>
    <recommendedName>
        <fullName evidence="2">Maspardin</fullName>
    </recommendedName>
</protein>
<dbReference type="RefSeq" id="XP_067803766.1">
    <property type="nucleotide sequence ID" value="XM_067947202.1"/>
</dbReference>
<proteinExistence type="predicted"/>
<evidence type="ECO:0000313" key="5">
    <source>
        <dbReference type="EMBL" id="KAK2196924.1"/>
    </source>
</evidence>
<evidence type="ECO:0000256" key="3">
    <source>
        <dbReference type="ARBA" id="ARBA00022490"/>
    </source>
</evidence>
<dbReference type="EMBL" id="JALLKP010000002">
    <property type="protein sequence ID" value="KAK2196924.1"/>
    <property type="molecule type" value="Genomic_DNA"/>
</dbReference>
<reference evidence="5" key="1">
    <citation type="journal article" date="2023" name="Nat. Microbiol.">
        <title>Babesia duncani multi-omics identifies virulence factors and drug targets.</title>
        <authorList>
            <person name="Singh P."/>
            <person name="Lonardi S."/>
            <person name="Liang Q."/>
            <person name="Vydyam P."/>
            <person name="Khabirova E."/>
            <person name="Fang T."/>
            <person name="Gihaz S."/>
            <person name="Thekkiniath J."/>
            <person name="Munshi M."/>
            <person name="Abel S."/>
            <person name="Ciampossin L."/>
            <person name="Batugedara G."/>
            <person name="Gupta M."/>
            <person name="Lu X.M."/>
            <person name="Lenz T."/>
            <person name="Chakravarty S."/>
            <person name="Cornillot E."/>
            <person name="Hu Y."/>
            <person name="Ma W."/>
            <person name="Gonzalez L.M."/>
            <person name="Sanchez S."/>
            <person name="Estrada K."/>
            <person name="Sanchez-Flores A."/>
            <person name="Montero E."/>
            <person name="Harb O.S."/>
            <person name="Le Roch K.G."/>
            <person name="Mamoun C.B."/>
        </authorList>
    </citation>
    <scope>NUCLEOTIDE SEQUENCE</scope>
    <source>
        <strain evidence="5">WA1</strain>
    </source>
</reference>
<gene>
    <name evidence="5" type="ORF">BdWA1_002173</name>
</gene>
<organism evidence="5 6">
    <name type="scientific">Babesia duncani</name>
    <dbReference type="NCBI Taxonomy" id="323732"/>
    <lineage>
        <taxon>Eukaryota</taxon>
        <taxon>Sar</taxon>
        <taxon>Alveolata</taxon>
        <taxon>Apicomplexa</taxon>
        <taxon>Aconoidasida</taxon>
        <taxon>Piroplasmida</taxon>
        <taxon>Babesiidae</taxon>
        <taxon>Babesia</taxon>
    </lineage>
</organism>
<dbReference type="PANTHER" id="PTHR15913:SF0">
    <property type="entry name" value="MASPARDIN"/>
    <property type="match status" value="1"/>
</dbReference>
<dbReference type="Proteomes" id="UP001214638">
    <property type="component" value="Unassembled WGS sequence"/>
</dbReference>
<keyword evidence="6" id="KW-1185">Reference proteome</keyword>
<dbReference type="AlphaFoldDB" id="A0AAD9PLG2"/>
<comment type="caution">
    <text evidence="5">The sequence shown here is derived from an EMBL/GenBank/DDBJ whole genome shotgun (WGS) entry which is preliminary data.</text>
</comment>
<dbReference type="SUPFAM" id="SSF53474">
    <property type="entry name" value="alpha/beta-Hydrolases"/>
    <property type="match status" value="1"/>
</dbReference>
<evidence type="ECO:0000256" key="1">
    <source>
        <dbReference type="ARBA" id="ARBA00004496"/>
    </source>
</evidence>
<comment type="subcellular location">
    <subcellularLocation>
        <location evidence="1">Cytoplasm</location>
    </subcellularLocation>
</comment>
<evidence type="ECO:0000313" key="6">
    <source>
        <dbReference type="Proteomes" id="UP001214638"/>
    </source>
</evidence>
<dbReference type="InterPro" id="IPR026151">
    <property type="entry name" value="Maspardin"/>
</dbReference>
<evidence type="ECO:0000259" key="4">
    <source>
        <dbReference type="Pfam" id="PF00561"/>
    </source>
</evidence>
<dbReference type="Pfam" id="PF00561">
    <property type="entry name" value="Abhydrolase_1"/>
    <property type="match status" value="1"/>
</dbReference>
<name>A0AAD9PLG2_9APIC</name>
<accession>A0AAD9PLG2</accession>
<dbReference type="InterPro" id="IPR000073">
    <property type="entry name" value="AB_hydrolase_1"/>
</dbReference>
<keyword evidence="5" id="KW-0378">Hydrolase</keyword>
<keyword evidence="3" id="KW-0963">Cytoplasm</keyword>
<dbReference type="Gene3D" id="3.40.50.1820">
    <property type="entry name" value="alpha/beta hydrolase"/>
    <property type="match status" value="1"/>
</dbReference>
<dbReference type="GeneID" id="94336471"/>
<dbReference type="GO" id="GO:0005737">
    <property type="term" value="C:cytoplasm"/>
    <property type="evidence" value="ECO:0007669"/>
    <property type="project" value="UniProtKB-SubCell"/>
</dbReference>
<sequence length="272" mass="31023">MIMATSHYREPTVECVNLGHSIQQDFSKFKSCNATKRVFDPTSELYWTFYESNGTKNEQKGGIVLLHGICGTAGSYFYLFNRLADLGFHCISAQYPEYLYTSDWITGFLHFLEFLNVSKPCVFASDLGGFLLQLFIEKYPDIIGSIILCNSYRRTDLLSQSPEFRGFYGKFYSLLPHIVLRGIYLDHYISTFDGQGKLQMQEQLAREFMANELDSIEAGDLGSRISLQLSDQVVPLGRTLPFPQSSILIIETRDTTLPTELSEDLKNRLESF</sequence>
<dbReference type="PANTHER" id="PTHR15913">
    <property type="entry name" value="ACID CLUSTER PROTEIN 33"/>
    <property type="match status" value="1"/>
</dbReference>
<dbReference type="GO" id="GO:0016787">
    <property type="term" value="F:hydrolase activity"/>
    <property type="evidence" value="ECO:0007669"/>
    <property type="project" value="UniProtKB-KW"/>
</dbReference>
<evidence type="ECO:0000256" key="2">
    <source>
        <dbReference type="ARBA" id="ARBA00020148"/>
    </source>
</evidence>
<dbReference type="KEGG" id="bdw:94336471"/>